<keyword evidence="2" id="KW-1185">Reference proteome</keyword>
<dbReference type="Proteomes" id="UP001392318">
    <property type="component" value="Unassembled WGS sequence"/>
</dbReference>
<evidence type="ECO:0000313" key="1">
    <source>
        <dbReference type="EMBL" id="MEM5404347.1"/>
    </source>
</evidence>
<proteinExistence type="predicted"/>
<gene>
    <name evidence="1" type="ORF">VSR83_30695</name>
</gene>
<dbReference type="EMBL" id="JAYMRU010000029">
    <property type="protein sequence ID" value="MEM5404347.1"/>
    <property type="molecule type" value="Genomic_DNA"/>
</dbReference>
<organism evidence="1 2">
    <name type="scientific">Paraburkholderia unamae</name>
    <dbReference type="NCBI Taxonomy" id="219649"/>
    <lineage>
        <taxon>Bacteria</taxon>
        <taxon>Pseudomonadati</taxon>
        <taxon>Pseudomonadota</taxon>
        <taxon>Betaproteobacteria</taxon>
        <taxon>Burkholderiales</taxon>
        <taxon>Burkholderiaceae</taxon>
        <taxon>Paraburkholderia</taxon>
    </lineage>
</organism>
<comment type="caution">
    <text evidence="1">The sequence shown here is derived from an EMBL/GenBank/DDBJ whole genome shotgun (WGS) entry which is preliminary data.</text>
</comment>
<evidence type="ECO:0000313" key="2">
    <source>
        <dbReference type="Proteomes" id="UP001392318"/>
    </source>
</evidence>
<name>A0ACC6RS29_9BURK</name>
<accession>A0ACC6RS29</accession>
<reference evidence="1" key="1">
    <citation type="submission" date="2024-01" db="EMBL/GenBank/DDBJ databases">
        <title>The diversity of rhizobia nodulating Mimosa spp. in eleven states of Brazil covering several biomes is determined by host plant, location, and edaphic factors.</title>
        <authorList>
            <person name="Rouws L."/>
            <person name="Barauna A."/>
            <person name="Beukes C."/>
            <person name="De Faria S.M."/>
            <person name="Gross E."/>
            <person name="Dos Reis Junior F.B."/>
            <person name="Simon M."/>
            <person name="Maluk M."/>
            <person name="Odee D.W."/>
            <person name="Kenicer G."/>
            <person name="Young J.P.W."/>
            <person name="Reis V.M."/>
            <person name="Zilli J."/>
            <person name="James E.K."/>
        </authorList>
    </citation>
    <scope>NUCLEOTIDE SEQUENCE</scope>
    <source>
        <strain evidence="1">JPY452</strain>
    </source>
</reference>
<protein>
    <submittedName>
        <fullName evidence="1">Uncharacterized protein</fullName>
    </submittedName>
</protein>
<sequence length="96" mass="10893">MSALNADLFDAIHILCIVRAAVPRNGVTRTQAALRRNPDALVQRHEIVRFAQALESGGHSLTQAIVLLRKSNPRLREFTFEFLRARMIREGLPIYL</sequence>